<dbReference type="Gene3D" id="2.40.30.170">
    <property type="match status" value="1"/>
</dbReference>
<sequence length="325" mass="36023">MMRVFFVLFLSFISLSIMAQSYESQKITATPFQQAISKTGKLDFKRTLDLSFKATGYLKILNVDEGEYFEAGDILAALETTELTADKNAKYASLLNAKRNVGRISELIAQDLSSAQALDLAQTEVETTRAAYRSAFYNLEKAQIMAPFSGQVLKRYTEVGKLESPSQIALSIASLENNWIIKVALTEAEIALVTLKQPVNVRLNNAGNVNGVISKIPASADAETQLFNIEILLPDVTKEYRLIAGQLAQITINTTVDDYVFAVPIDALVEIDEQGNAILMTLNDTTLPISQAFPIYKLDNQYIYLSADSRLSEMTVITHGWHNFK</sequence>
<feature type="chain" id="PRO_5046180583" description="Efflux RND transporter periplasmic adaptor subunit" evidence="2">
    <location>
        <begin position="20"/>
        <end position="325"/>
    </location>
</feature>
<gene>
    <name evidence="3" type="ORF">GCM10011501_17910</name>
</gene>
<evidence type="ECO:0008006" key="5">
    <source>
        <dbReference type="Google" id="ProtNLM"/>
    </source>
</evidence>
<comment type="caution">
    <text evidence="3">The sequence shown here is derived from an EMBL/GenBank/DDBJ whole genome shotgun (WGS) entry which is preliminary data.</text>
</comment>
<dbReference type="EMBL" id="BNAH01000006">
    <property type="protein sequence ID" value="GHE88895.1"/>
    <property type="molecule type" value="Genomic_DNA"/>
</dbReference>
<dbReference type="PANTHER" id="PTHR30469:SF15">
    <property type="entry name" value="HLYD FAMILY OF SECRETION PROTEINS"/>
    <property type="match status" value="1"/>
</dbReference>
<reference evidence="4" key="1">
    <citation type="journal article" date="2019" name="Int. J. Syst. Evol. Microbiol.">
        <title>The Global Catalogue of Microorganisms (GCM) 10K type strain sequencing project: providing services to taxonomists for standard genome sequencing and annotation.</title>
        <authorList>
            <consortium name="The Broad Institute Genomics Platform"/>
            <consortium name="The Broad Institute Genome Sequencing Center for Infectious Disease"/>
            <person name="Wu L."/>
            <person name="Ma J."/>
        </authorList>
    </citation>
    <scope>NUCLEOTIDE SEQUENCE [LARGE SCALE GENOMIC DNA]</scope>
    <source>
        <strain evidence="4">CGMCC 1.15922</strain>
    </source>
</reference>
<comment type="similarity">
    <text evidence="1">Belongs to the membrane fusion protein (MFP) (TC 8.A.1) family.</text>
</comment>
<keyword evidence="4" id="KW-1185">Reference proteome</keyword>
<dbReference type="InterPro" id="IPR006143">
    <property type="entry name" value="RND_pump_MFP"/>
</dbReference>
<name>A0ABQ3ISS4_9GAMM</name>
<evidence type="ECO:0000313" key="3">
    <source>
        <dbReference type="EMBL" id="GHE88895.1"/>
    </source>
</evidence>
<keyword evidence="2" id="KW-0732">Signal</keyword>
<protein>
    <recommendedName>
        <fullName evidence="5">Efflux RND transporter periplasmic adaptor subunit</fullName>
    </recommendedName>
</protein>
<dbReference type="Gene3D" id="1.10.287.470">
    <property type="entry name" value="Helix hairpin bin"/>
    <property type="match status" value="1"/>
</dbReference>
<evidence type="ECO:0000313" key="4">
    <source>
        <dbReference type="Proteomes" id="UP000626370"/>
    </source>
</evidence>
<dbReference type="RefSeq" id="WP_189377927.1">
    <property type="nucleotide sequence ID" value="NZ_BNAH01000006.1"/>
</dbReference>
<dbReference type="PANTHER" id="PTHR30469">
    <property type="entry name" value="MULTIDRUG RESISTANCE PROTEIN MDTA"/>
    <property type="match status" value="1"/>
</dbReference>
<accession>A0ABQ3ISS4</accession>
<proteinExistence type="inferred from homology"/>
<evidence type="ECO:0000256" key="2">
    <source>
        <dbReference type="SAM" id="SignalP"/>
    </source>
</evidence>
<evidence type="ECO:0000256" key="1">
    <source>
        <dbReference type="ARBA" id="ARBA00009477"/>
    </source>
</evidence>
<organism evidence="3 4">
    <name type="scientific">Thalassotalea profundi</name>
    <dbReference type="NCBI Taxonomy" id="2036687"/>
    <lineage>
        <taxon>Bacteria</taxon>
        <taxon>Pseudomonadati</taxon>
        <taxon>Pseudomonadota</taxon>
        <taxon>Gammaproteobacteria</taxon>
        <taxon>Alteromonadales</taxon>
        <taxon>Colwelliaceae</taxon>
        <taxon>Thalassotalea</taxon>
    </lineage>
</organism>
<dbReference type="SUPFAM" id="SSF111369">
    <property type="entry name" value="HlyD-like secretion proteins"/>
    <property type="match status" value="1"/>
</dbReference>
<feature type="signal peptide" evidence="2">
    <location>
        <begin position="1"/>
        <end position="19"/>
    </location>
</feature>
<dbReference type="NCBIfam" id="TIGR01730">
    <property type="entry name" value="RND_mfp"/>
    <property type="match status" value="1"/>
</dbReference>
<dbReference type="Gene3D" id="2.40.50.100">
    <property type="match status" value="1"/>
</dbReference>
<dbReference type="Proteomes" id="UP000626370">
    <property type="component" value="Unassembled WGS sequence"/>
</dbReference>